<keyword evidence="3" id="KW-1185">Reference proteome</keyword>
<protein>
    <recommendedName>
        <fullName evidence="1">Glycosyl transferase family 1 domain-containing protein</fullName>
    </recommendedName>
</protein>
<dbReference type="OrthoDB" id="7560678at2"/>
<evidence type="ECO:0000313" key="3">
    <source>
        <dbReference type="Proteomes" id="UP000004913"/>
    </source>
</evidence>
<dbReference type="eggNOG" id="COG0297">
    <property type="taxonomic scope" value="Bacteria"/>
</dbReference>
<sequence length="406" mass="47420">MIYLVITPFFPLPGHYWGGYVYDQVKAIINTNKYERVIVLRSLNLNKTFNYQFEGIDVIGLPMFQMPSMVMNGLQGLWNVRMLKQTLEKHSINISDIAVAHIHTAGFAYYATSLKQWNRQIITLLQHHDLDPIGINSGKLSDKKWNIRIKARIAYHHFKDVDCHVCISESCETNLRMFPKIRKEEKYAPYINKLLKMQGLTHPLVNNVYVLYNGVDCSKFFPMAADRATEDFVIGCIGRFNDLKNQMTLIKAVEYLYCNGERDIRLKLIGTGPLRNNCEQYIKDKNLQEIINFEPECAHNQLFRFYNSIDLFCLPSYFEGFGCIFTEAYACGKAFMTCRHQGTEALLDEETKKHFMLSYPTDYIALANLISDYKEKRYPFVLTKPHDINRLMDTFCKWLENYKQTL</sequence>
<dbReference type="STRING" id="742766.HMPREF9455_00584"/>
<dbReference type="CDD" id="cd03801">
    <property type="entry name" value="GT4_PimA-like"/>
    <property type="match status" value="1"/>
</dbReference>
<dbReference type="PANTHER" id="PTHR45947">
    <property type="entry name" value="SULFOQUINOVOSYL TRANSFERASE SQD2"/>
    <property type="match status" value="1"/>
</dbReference>
<dbReference type="InterPro" id="IPR050194">
    <property type="entry name" value="Glycosyltransferase_grp1"/>
</dbReference>
<dbReference type="PANTHER" id="PTHR45947:SF3">
    <property type="entry name" value="SULFOQUINOVOSYL TRANSFERASE SQD2"/>
    <property type="match status" value="1"/>
</dbReference>
<feature type="domain" description="Glycosyl transferase family 1" evidence="1">
    <location>
        <begin position="228"/>
        <end position="375"/>
    </location>
</feature>
<dbReference type="RefSeq" id="WP_006798091.1">
    <property type="nucleotide sequence ID" value="NZ_GL891979.1"/>
</dbReference>
<dbReference type="AlphaFoldDB" id="F5IU17"/>
<dbReference type="EMBL" id="ADLV01000008">
    <property type="protein sequence ID" value="EGJ99150.1"/>
    <property type="molecule type" value="Genomic_DNA"/>
</dbReference>
<evidence type="ECO:0000313" key="2">
    <source>
        <dbReference type="EMBL" id="EGJ99150.1"/>
    </source>
</evidence>
<organism evidence="2 3">
    <name type="scientific">Dysgonomonas gadei ATCC BAA-286</name>
    <dbReference type="NCBI Taxonomy" id="742766"/>
    <lineage>
        <taxon>Bacteria</taxon>
        <taxon>Pseudomonadati</taxon>
        <taxon>Bacteroidota</taxon>
        <taxon>Bacteroidia</taxon>
        <taxon>Bacteroidales</taxon>
        <taxon>Dysgonomonadaceae</taxon>
        <taxon>Dysgonomonas</taxon>
    </lineage>
</organism>
<dbReference type="Proteomes" id="UP000004913">
    <property type="component" value="Unassembled WGS sequence"/>
</dbReference>
<proteinExistence type="predicted"/>
<name>F5IU17_9BACT</name>
<dbReference type="Gene3D" id="3.40.50.2000">
    <property type="entry name" value="Glycogen Phosphorylase B"/>
    <property type="match status" value="2"/>
</dbReference>
<accession>F5IU17</accession>
<dbReference type="GO" id="GO:0016757">
    <property type="term" value="F:glycosyltransferase activity"/>
    <property type="evidence" value="ECO:0007669"/>
    <property type="project" value="InterPro"/>
</dbReference>
<gene>
    <name evidence="2" type="ORF">HMPREF9455_00584</name>
</gene>
<evidence type="ECO:0000259" key="1">
    <source>
        <dbReference type="Pfam" id="PF00534"/>
    </source>
</evidence>
<dbReference type="InterPro" id="IPR001296">
    <property type="entry name" value="Glyco_trans_1"/>
</dbReference>
<dbReference type="Pfam" id="PF00534">
    <property type="entry name" value="Glycos_transf_1"/>
    <property type="match status" value="1"/>
</dbReference>
<dbReference type="HOGENOM" id="CLU_720979_0_0_10"/>
<comment type="caution">
    <text evidence="2">The sequence shown here is derived from an EMBL/GenBank/DDBJ whole genome shotgun (WGS) entry which is preliminary data.</text>
</comment>
<dbReference type="SUPFAM" id="SSF53756">
    <property type="entry name" value="UDP-Glycosyltransferase/glycogen phosphorylase"/>
    <property type="match status" value="1"/>
</dbReference>
<reference evidence="2 3" key="1">
    <citation type="submission" date="2011-04" db="EMBL/GenBank/DDBJ databases">
        <title>The Genome Sequence of Dysgonomonas gadei ATCC BAA-286.</title>
        <authorList>
            <consortium name="The Broad Institute Genome Sequencing Platform"/>
            <person name="Earl A."/>
            <person name="Ward D."/>
            <person name="Feldgarden M."/>
            <person name="Gevers D."/>
            <person name="Pudlo N."/>
            <person name="Martens E."/>
            <person name="Allen-Vercoe E."/>
            <person name="Young S.K."/>
            <person name="Zeng Q."/>
            <person name="Gargeya S."/>
            <person name="Fitzgerald M."/>
            <person name="Haas B."/>
            <person name="Abouelleil A."/>
            <person name="Alvarado L."/>
            <person name="Arachchi H.M."/>
            <person name="Berlin A."/>
            <person name="Brown A."/>
            <person name="Chapman S.B."/>
            <person name="Chen Z."/>
            <person name="Dunbar C."/>
            <person name="Freedman E."/>
            <person name="Gearin G."/>
            <person name="Gellesch M."/>
            <person name="Goldberg J."/>
            <person name="Griggs A."/>
            <person name="Gujja S."/>
            <person name="Heiman D."/>
            <person name="Howarth C."/>
            <person name="Larson L."/>
            <person name="Lui A."/>
            <person name="MacDonald P.J.P."/>
            <person name="Mehta T."/>
            <person name="Montmayeur A."/>
            <person name="Murphy C."/>
            <person name="Neiman D."/>
            <person name="Pearson M."/>
            <person name="Priest M."/>
            <person name="Roberts A."/>
            <person name="Saif S."/>
            <person name="Shea T."/>
            <person name="Shenoy N."/>
            <person name="Sisk P."/>
            <person name="Stolte C."/>
            <person name="Sykes S."/>
            <person name="Yandava C."/>
            <person name="Wortman J."/>
            <person name="Nusbaum C."/>
            <person name="Birren B."/>
        </authorList>
    </citation>
    <scope>NUCLEOTIDE SEQUENCE [LARGE SCALE GENOMIC DNA]</scope>
    <source>
        <strain evidence="2 3">ATCC BAA-286</strain>
    </source>
</reference>